<name>A0A135SAQ5_9PEZI</name>
<dbReference type="OrthoDB" id="4847497at2759"/>
<gene>
    <name evidence="2" type="ORF">CSIM01_05140</name>
</gene>
<proteinExistence type="predicted"/>
<dbReference type="Proteomes" id="UP000070328">
    <property type="component" value="Unassembled WGS sequence"/>
</dbReference>
<evidence type="ECO:0000313" key="2">
    <source>
        <dbReference type="EMBL" id="KXH33005.1"/>
    </source>
</evidence>
<sequence length="268" mass="30283">MQSYYELREVIRLIYNASNTDQTSSKTYTRRKPFERPDRNTNFRHLTFPYKIPKQTKMDAGNAAHLFEQFSEEDKRHLASLSGADIRRLALLATIRLFSRGTSVRPIPTDVQPVPGTDVAVPSDNLDTQDHPEQGNFCNDSTCPCNSINSPGVPSDHADRSAPQEALHGFIFGGNPMFRTDHQLCADHARMCRGEYWSESEESSNSGESLEDDSETEELEEPVRVSVDDYIYLDEDGNELDSEGPGLSDLRYDFESMVCSNEANEKKE</sequence>
<feature type="region of interest" description="Disordered" evidence="1">
    <location>
        <begin position="198"/>
        <end position="229"/>
    </location>
</feature>
<keyword evidence="3" id="KW-1185">Reference proteome</keyword>
<evidence type="ECO:0000313" key="3">
    <source>
        <dbReference type="Proteomes" id="UP000070328"/>
    </source>
</evidence>
<accession>A0A135SAQ5</accession>
<dbReference type="EMBL" id="JFBX01000625">
    <property type="protein sequence ID" value="KXH33005.1"/>
    <property type="molecule type" value="Genomic_DNA"/>
</dbReference>
<evidence type="ECO:0000256" key="1">
    <source>
        <dbReference type="SAM" id="MobiDB-lite"/>
    </source>
</evidence>
<organism evidence="2 3">
    <name type="scientific">Colletotrichum simmondsii</name>
    <dbReference type="NCBI Taxonomy" id="703756"/>
    <lineage>
        <taxon>Eukaryota</taxon>
        <taxon>Fungi</taxon>
        <taxon>Dikarya</taxon>
        <taxon>Ascomycota</taxon>
        <taxon>Pezizomycotina</taxon>
        <taxon>Sordariomycetes</taxon>
        <taxon>Hypocreomycetidae</taxon>
        <taxon>Glomerellales</taxon>
        <taxon>Glomerellaceae</taxon>
        <taxon>Colletotrichum</taxon>
        <taxon>Colletotrichum acutatum species complex</taxon>
    </lineage>
</organism>
<dbReference type="AlphaFoldDB" id="A0A135SAQ5"/>
<protein>
    <submittedName>
        <fullName evidence="2">Uncharacterized protein</fullName>
    </submittedName>
</protein>
<feature type="compositionally biased region" description="Acidic residues" evidence="1">
    <location>
        <begin position="209"/>
        <end position="220"/>
    </location>
</feature>
<comment type="caution">
    <text evidence="2">The sequence shown here is derived from an EMBL/GenBank/DDBJ whole genome shotgun (WGS) entry which is preliminary data.</text>
</comment>
<reference evidence="2 3" key="1">
    <citation type="submission" date="2014-02" db="EMBL/GenBank/DDBJ databases">
        <title>The genome sequence of Colletotrichum simmondsii CBS122122.</title>
        <authorList>
            <person name="Baroncelli R."/>
            <person name="Thon M.R."/>
        </authorList>
    </citation>
    <scope>NUCLEOTIDE SEQUENCE [LARGE SCALE GENOMIC DNA]</scope>
    <source>
        <strain evidence="2 3">CBS122122</strain>
    </source>
</reference>